<protein>
    <recommendedName>
        <fullName evidence="3">F-box domain-containing protein</fullName>
    </recommendedName>
</protein>
<dbReference type="Proteomes" id="UP001610446">
    <property type="component" value="Unassembled WGS sequence"/>
</dbReference>
<organism evidence="1 2">
    <name type="scientific">Aspergillus pseudoustus</name>
    <dbReference type="NCBI Taxonomy" id="1810923"/>
    <lineage>
        <taxon>Eukaryota</taxon>
        <taxon>Fungi</taxon>
        <taxon>Dikarya</taxon>
        <taxon>Ascomycota</taxon>
        <taxon>Pezizomycotina</taxon>
        <taxon>Eurotiomycetes</taxon>
        <taxon>Eurotiomycetidae</taxon>
        <taxon>Eurotiales</taxon>
        <taxon>Aspergillaceae</taxon>
        <taxon>Aspergillus</taxon>
        <taxon>Aspergillus subgen. Nidulantes</taxon>
    </lineage>
</organism>
<evidence type="ECO:0008006" key="3">
    <source>
        <dbReference type="Google" id="ProtNLM"/>
    </source>
</evidence>
<name>A0ABR4KFN5_9EURO</name>
<keyword evidence="2" id="KW-1185">Reference proteome</keyword>
<gene>
    <name evidence="1" type="ORF">BJY01DRAFT_209465</name>
</gene>
<proteinExistence type="predicted"/>
<reference evidence="1 2" key="1">
    <citation type="submission" date="2024-07" db="EMBL/GenBank/DDBJ databases">
        <title>Section-level genome sequencing and comparative genomics of Aspergillus sections Usti and Cavernicolus.</title>
        <authorList>
            <consortium name="Lawrence Berkeley National Laboratory"/>
            <person name="Nybo J.L."/>
            <person name="Vesth T.C."/>
            <person name="Theobald S."/>
            <person name="Frisvad J.C."/>
            <person name="Larsen T.O."/>
            <person name="Kjaerboelling I."/>
            <person name="Rothschild-Mancinelli K."/>
            <person name="Lyhne E.K."/>
            <person name="Kogle M.E."/>
            <person name="Barry K."/>
            <person name="Clum A."/>
            <person name="Na H."/>
            <person name="Ledsgaard L."/>
            <person name="Lin J."/>
            <person name="Lipzen A."/>
            <person name="Kuo A."/>
            <person name="Riley R."/>
            <person name="Mondo S."/>
            <person name="Labutti K."/>
            <person name="Haridas S."/>
            <person name="Pangalinan J."/>
            <person name="Salamov A.A."/>
            <person name="Simmons B.A."/>
            <person name="Magnuson J.K."/>
            <person name="Chen J."/>
            <person name="Drula E."/>
            <person name="Henrissat B."/>
            <person name="Wiebenga A."/>
            <person name="Lubbers R.J."/>
            <person name="Gomes A.C."/>
            <person name="Makela M.R."/>
            <person name="Stajich J."/>
            <person name="Grigoriev I.V."/>
            <person name="Mortensen U.H."/>
            <person name="De Vries R.P."/>
            <person name="Baker S.E."/>
            <person name="Andersen M.R."/>
        </authorList>
    </citation>
    <scope>NUCLEOTIDE SEQUENCE [LARGE SCALE GENOMIC DNA]</scope>
    <source>
        <strain evidence="1 2">CBS 123904</strain>
    </source>
</reference>
<accession>A0ABR4KFN5</accession>
<evidence type="ECO:0000313" key="1">
    <source>
        <dbReference type="EMBL" id="KAL2851091.1"/>
    </source>
</evidence>
<evidence type="ECO:0000313" key="2">
    <source>
        <dbReference type="Proteomes" id="UP001610446"/>
    </source>
</evidence>
<dbReference type="EMBL" id="JBFXLU010000032">
    <property type="protein sequence ID" value="KAL2851091.1"/>
    <property type="molecule type" value="Genomic_DNA"/>
</dbReference>
<comment type="caution">
    <text evidence="1">The sequence shown here is derived from an EMBL/GenBank/DDBJ whole genome shotgun (WGS) entry which is preliminary data.</text>
</comment>
<sequence>MVTFLSSDPIIATPQQVLPTELIFQVIESLIPSYPPPVLPPHHVVTRTFLSLCLTSKSTHYIAHGLFIQHCIYLGSLPGLQAFSGASPGCLPECPIQRHTHSTSMYLAPFRHRDEVTNGPAIQISDMFSTLAGSLRRLVLDFPWRGFYPESDSRQASIILARAFRRLSAIEEFVSIEDDLPLDLPQEEDNYIHEAWSAWPRLRALSLNSPRITEGFVQAFQRCPNLTHVVFAKPLGLTEPLPAEALDVVAQMRLRLQRVTFVETTRGWDFWARIQDYQRMVREFDRSFLGGLMARSGDEQGTGSPVLELRYVGIPSVPPNQNDITAPWVRDRVMDATIWGSHGECYAPERQ</sequence>